<dbReference type="EMBL" id="AGNL01002985">
    <property type="protein sequence ID" value="EJK75347.1"/>
    <property type="molecule type" value="Genomic_DNA"/>
</dbReference>
<dbReference type="Proteomes" id="UP000266841">
    <property type="component" value="Unassembled WGS sequence"/>
</dbReference>
<feature type="region of interest" description="Disordered" evidence="1">
    <location>
        <begin position="118"/>
        <end position="287"/>
    </location>
</feature>
<dbReference type="OrthoDB" id="10686865at2759"/>
<feature type="compositionally biased region" description="Basic and acidic residues" evidence="1">
    <location>
        <begin position="616"/>
        <end position="631"/>
    </location>
</feature>
<feature type="compositionally biased region" description="Polar residues" evidence="1">
    <location>
        <begin position="275"/>
        <end position="284"/>
    </location>
</feature>
<dbReference type="Pfam" id="PF01429">
    <property type="entry name" value="MBD"/>
    <property type="match status" value="1"/>
</dbReference>
<feature type="region of interest" description="Disordered" evidence="1">
    <location>
        <begin position="1301"/>
        <end position="1323"/>
    </location>
</feature>
<dbReference type="PROSITE" id="PS50982">
    <property type="entry name" value="MBD"/>
    <property type="match status" value="1"/>
</dbReference>
<evidence type="ECO:0000313" key="3">
    <source>
        <dbReference type="EMBL" id="EJK75347.1"/>
    </source>
</evidence>
<dbReference type="SUPFAM" id="SSF54171">
    <property type="entry name" value="DNA-binding domain"/>
    <property type="match status" value="1"/>
</dbReference>
<feature type="compositionally biased region" description="Basic and acidic residues" evidence="1">
    <location>
        <begin position="131"/>
        <end position="153"/>
    </location>
</feature>
<dbReference type="InterPro" id="IPR016177">
    <property type="entry name" value="DNA-bd_dom_sf"/>
</dbReference>
<keyword evidence="4" id="KW-1185">Reference proteome</keyword>
<dbReference type="InterPro" id="IPR001739">
    <property type="entry name" value="Methyl_CpG_DNA-bd"/>
</dbReference>
<evidence type="ECO:0000313" key="4">
    <source>
        <dbReference type="Proteomes" id="UP000266841"/>
    </source>
</evidence>
<dbReference type="OMA" id="DHERENA"/>
<reference evidence="3 4" key="1">
    <citation type="journal article" date="2012" name="Genome Biol.">
        <title>Genome and low-iron response of an oceanic diatom adapted to chronic iron limitation.</title>
        <authorList>
            <person name="Lommer M."/>
            <person name="Specht M."/>
            <person name="Roy A.S."/>
            <person name="Kraemer L."/>
            <person name="Andreson R."/>
            <person name="Gutowska M.A."/>
            <person name="Wolf J."/>
            <person name="Bergner S.V."/>
            <person name="Schilhabel M.B."/>
            <person name="Klostermeier U.C."/>
            <person name="Beiko R.G."/>
            <person name="Rosenstiel P."/>
            <person name="Hippler M."/>
            <person name="Laroche J."/>
        </authorList>
    </citation>
    <scope>NUCLEOTIDE SEQUENCE [LARGE SCALE GENOMIC DNA]</scope>
    <source>
        <strain evidence="3 4">CCMP1005</strain>
    </source>
</reference>
<gene>
    <name evidence="3" type="ORF">THAOC_02930</name>
</gene>
<name>K0TQ33_THAOC</name>
<feature type="compositionally biased region" description="Basic and acidic residues" evidence="1">
    <location>
        <begin position="640"/>
        <end position="650"/>
    </location>
</feature>
<protein>
    <recommendedName>
        <fullName evidence="2">MBD domain-containing protein</fullName>
    </recommendedName>
</protein>
<proteinExistence type="predicted"/>
<organism evidence="3 4">
    <name type="scientific">Thalassiosira oceanica</name>
    <name type="common">Marine diatom</name>
    <dbReference type="NCBI Taxonomy" id="159749"/>
    <lineage>
        <taxon>Eukaryota</taxon>
        <taxon>Sar</taxon>
        <taxon>Stramenopiles</taxon>
        <taxon>Ochrophyta</taxon>
        <taxon>Bacillariophyta</taxon>
        <taxon>Coscinodiscophyceae</taxon>
        <taxon>Thalassiosirophycidae</taxon>
        <taxon>Thalassiosirales</taxon>
        <taxon>Thalassiosiraceae</taxon>
        <taxon>Thalassiosira</taxon>
    </lineage>
</organism>
<evidence type="ECO:0000259" key="2">
    <source>
        <dbReference type="PROSITE" id="PS50982"/>
    </source>
</evidence>
<feature type="domain" description="MBD" evidence="2">
    <location>
        <begin position="933"/>
        <end position="1000"/>
    </location>
</feature>
<feature type="compositionally biased region" description="Polar residues" evidence="1">
    <location>
        <begin position="374"/>
        <end position="387"/>
    </location>
</feature>
<feature type="region of interest" description="Disordered" evidence="1">
    <location>
        <begin position="344"/>
        <end position="435"/>
    </location>
</feature>
<dbReference type="Gene3D" id="3.30.890.10">
    <property type="entry name" value="Methyl-cpg-binding Protein 2, Chain A"/>
    <property type="match status" value="1"/>
</dbReference>
<feature type="region of interest" description="Disordered" evidence="1">
    <location>
        <begin position="986"/>
        <end position="1016"/>
    </location>
</feature>
<accession>K0TQ33</accession>
<feature type="compositionally biased region" description="Polar residues" evidence="1">
    <location>
        <begin position="197"/>
        <end position="210"/>
    </location>
</feature>
<feature type="compositionally biased region" description="Low complexity" evidence="1">
    <location>
        <begin position="166"/>
        <end position="180"/>
    </location>
</feature>
<evidence type="ECO:0000256" key="1">
    <source>
        <dbReference type="SAM" id="MobiDB-lite"/>
    </source>
</evidence>
<feature type="region of interest" description="Disordered" evidence="1">
    <location>
        <begin position="611"/>
        <end position="650"/>
    </location>
</feature>
<feature type="compositionally biased region" description="Basic and acidic residues" evidence="1">
    <location>
        <begin position="228"/>
        <end position="238"/>
    </location>
</feature>
<feature type="compositionally biased region" description="Low complexity" evidence="1">
    <location>
        <begin position="1078"/>
        <end position="1088"/>
    </location>
</feature>
<feature type="region of interest" description="Disordered" evidence="1">
    <location>
        <begin position="1062"/>
        <end position="1092"/>
    </location>
</feature>
<dbReference type="GO" id="GO:0003677">
    <property type="term" value="F:DNA binding"/>
    <property type="evidence" value="ECO:0007669"/>
    <property type="project" value="InterPro"/>
</dbReference>
<comment type="caution">
    <text evidence="3">The sequence shown here is derived from an EMBL/GenBank/DDBJ whole genome shotgun (WGS) entry which is preliminary data.</text>
</comment>
<dbReference type="eggNOG" id="ENOG502QX0I">
    <property type="taxonomic scope" value="Eukaryota"/>
</dbReference>
<sequence>MSDPTTTAVATSTVDGSAAATVDIVLSMRNPRYKEIMWTRFNLLGRQRDHSREDAIITEVFQLFKSQRAKFYKQTKQGDRVPVNEEEALAKITYDIKRRLKSVHNWLQVNETMREYHRGVSDAENSSDSTSESHDERQAPIGGCDEKPHHMIDVDNTFESGGAPLSRSESVSVQSSQIGSPKSAKPFEECPARSTRKTNSGSNHLDTSMDTDGGHHLDDEIVEGFLGEDPRAKSDRASLKRSPPPAPRAGAGTRKPRRNSRIPQRDIPLRRSRTTVELSNSVDDNPTENDIVLSLLDDRYREEMHKHYNLLGPKRPSDREREEAMSATIFRVFKRRLGRRMENPSWLAVPQLPQQPEAGPDSTRRKQRRRKNPPISNESGAPSSNESIGRWRDQLTPSPVDHKMDELSESMATPSSNYHALPPINSRSRRRGQSLRKEELTKLLVASHLGQRLAPLKEIPHIESIETPNQLVHYLLLATQQLNELNGTHIKHCRVLRLYNLAELNEDRSAILEAPSLARLAKNMSTTSEQLHSLFCVYLDALASGFDFYTHGDDLFQDHSGIFNMKRDPEVHQWTADGERALNTFCHSVLEEMIRQEHSDNGAHQQVANLFGEGTSTDRRRLPPRQVRDGKSSSLTRIPDWLKDDIDPPKSKRQKVTFDAILDAGQPNNRSETCHVSKSNENVFSTHLRQNQARLCALSERPDVDQLLVASISLDTIVKRLKCGSKTRTLCMISGCKKHAQTRCDGLCNAHYNTISTGKSKMPISSGANSATGENAPWSIRTAGSEERARLATLLGPEEKKDAALLGPEEKKESFNSAANLEPPRRLSDVDIRRLIPDARIYVKWSGDGRIYQATVKKLMLQRDEPVVKIHYDGKKKHIFNNIPVSMVHSFIGEDKVPVEGTEHQEESSPEQEGNLDFRQLNHLYPCVLKDDEDICETSCPRLGPAWLVRVVRRKNASGNKADRSFISPSGAIFRSIPELERHFENDPREFGGSLREPAAAPQVKSPGSRSTDDLTAKAPDMKEAAKLPVEARAQSIGHACHESNVAESTDECDEIAAINVDVNTPSPPAKDREENSLSRTRQSSSFSPLKVQNGGFIDRPITYSPITIHSGQLVQHALSETSQSGIVSDHTKSTTCQLPSKAVENSAFSRAPRTLVRPTLTHRLCGDPLSLFCSIRGVGSSKPLASLKRDMAVESGFNAKRPRRKVATAMQGTPATPALPCAEKPDTALSALCHCPACDKANLSIQGLYAHWGKVHEGKVSWKAVTFSCPFCPPKSTARSKLYKSFRDLDSHVRQAHPKCMVLGPKSPRGPRGLAGGHNSSGGIEDRTAAKVSIGGHFHGSNSASSGYEPVPQTPHKWQDLEFTRLVSDIKTDDGDQLFQMIDGQCLKQEALVEEARHQRRKQCKAEAESEMKTFDEERLAYQRGIRDRRQLADQETLEKQRFVEFWLYRQHRGQKRSRDNIEIEQVCTRPIKFSRSNQSRTSQGKKLCHEPDCMFCQKDSSYLRHVLLDDELECFEVGESTFRAPAIQKGATILSPYFHYVSDQFLDQAAAEETEATTRQSRRALSTARRVKAEEDKLWSLTKTKHSLAFIKKYNKGLIRNAWQGVNKL</sequence>